<dbReference type="InterPro" id="IPR007313">
    <property type="entry name" value="FxsA"/>
</dbReference>
<proteinExistence type="predicted"/>
<organism evidence="2 3">
    <name type="scientific">Aquibacillus salsiterrae</name>
    <dbReference type="NCBI Taxonomy" id="2950439"/>
    <lineage>
        <taxon>Bacteria</taxon>
        <taxon>Bacillati</taxon>
        <taxon>Bacillota</taxon>
        <taxon>Bacilli</taxon>
        <taxon>Bacillales</taxon>
        <taxon>Bacillaceae</taxon>
        <taxon>Aquibacillus</taxon>
    </lineage>
</organism>
<feature type="transmembrane region" description="Helical" evidence="1">
    <location>
        <begin position="30"/>
        <end position="47"/>
    </location>
</feature>
<feature type="transmembrane region" description="Helical" evidence="1">
    <location>
        <begin position="76"/>
        <end position="101"/>
    </location>
</feature>
<comment type="caution">
    <text evidence="2">The sequence shown here is derived from an EMBL/GenBank/DDBJ whole genome shotgun (WGS) entry which is preliminary data.</text>
</comment>
<sequence length="130" mass="14507">MFRWILLFVLVVPALEIGILVWAGGIIGPWWVVFLIILTGVIGAWLAKHQGIEAITKARHSLATGQLPHDAIFDGICVLIGGVVLLTPGFITDAIGFLLLIPMTREPIKRWMQLLLRRMLDNGTITIFRR</sequence>
<protein>
    <submittedName>
        <fullName evidence="2">Membrane protein FxsA</fullName>
    </submittedName>
</protein>
<name>A0A9X4AF71_9BACI</name>
<evidence type="ECO:0000256" key="1">
    <source>
        <dbReference type="SAM" id="Phobius"/>
    </source>
</evidence>
<dbReference type="NCBIfam" id="NF008528">
    <property type="entry name" value="PRK11463.1-2"/>
    <property type="match status" value="1"/>
</dbReference>
<keyword evidence="1" id="KW-0472">Membrane</keyword>
<evidence type="ECO:0000313" key="3">
    <source>
        <dbReference type="Proteomes" id="UP001145069"/>
    </source>
</evidence>
<dbReference type="Pfam" id="PF04186">
    <property type="entry name" value="FxsA"/>
    <property type="match status" value="1"/>
</dbReference>
<dbReference type="PANTHER" id="PTHR35335">
    <property type="entry name" value="UPF0716 PROTEIN FXSA"/>
    <property type="match status" value="1"/>
</dbReference>
<dbReference type="PANTHER" id="PTHR35335:SF1">
    <property type="entry name" value="UPF0716 PROTEIN FXSA"/>
    <property type="match status" value="1"/>
</dbReference>
<evidence type="ECO:0000313" key="2">
    <source>
        <dbReference type="EMBL" id="MDC3415748.1"/>
    </source>
</evidence>
<feature type="transmembrane region" description="Helical" evidence="1">
    <location>
        <begin position="5"/>
        <end position="24"/>
    </location>
</feature>
<dbReference type="Proteomes" id="UP001145069">
    <property type="component" value="Unassembled WGS sequence"/>
</dbReference>
<reference evidence="2" key="1">
    <citation type="submission" date="2022-06" db="EMBL/GenBank/DDBJ databases">
        <title>Aquibacillus sp. a new bacterium isolated from soil saline samples.</title>
        <authorList>
            <person name="Galisteo C."/>
            <person name="De La Haba R."/>
            <person name="Sanchez-Porro C."/>
            <person name="Ventosa A."/>
        </authorList>
    </citation>
    <scope>NUCLEOTIDE SEQUENCE</scope>
    <source>
        <strain evidence="2">3ASR75-54</strain>
    </source>
</reference>
<dbReference type="AlphaFoldDB" id="A0A9X4AF71"/>
<keyword evidence="3" id="KW-1185">Reference proteome</keyword>
<dbReference type="EMBL" id="JAMQKC010000001">
    <property type="protein sequence ID" value="MDC3415748.1"/>
    <property type="molecule type" value="Genomic_DNA"/>
</dbReference>
<keyword evidence="1" id="KW-1133">Transmembrane helix</keyword>
<keyword evidence="1" id="KW-0812">Transmembrane</keyword>
<dbReference type="GO" id="GO:0016020">
    <property type="term" value="C:membrane"/>
    <property type="evidence" value="ECO:0007669"/>
    <property type="project" value="InterPro"/>
</dbReference>
<dbReference type="RefSeq" id="WP_272444703.1">
    <property type="nucleotide sequence ID" value="NZ_JAMQKC010000001.1"/>
</dbReference>
<accession>A0A9X4AF71</accession>
<gene>
    <name evidence="2" type="primary">fxsA</name>
    <name evidence="2" type="ORF">NC799_02340</name>
</gene>